<organism evidence="2 3">
    <name type="scientific">Thiobacter aerophilum</name>
    <dbReference type="NCBI Taxonomy" id="3121275"/>
    <lineage>
        <taxon>Bacteria</taxon>
        <taxon>Pseudomonadati</taxon>
        <taxon>Pseudomonadota</taxon>
        <taxon>Betaproteobacteria</taxon>
        <taxon>Burkholderiales</taxon>
        <taxon>Thiobacteraceae</taxon>
        <taxon>Thiobacter</taxon>
    </lineage>
</organism>
<sequence>MRLWCLLLLALLSAAAHADEQVEICYNWGCQTRAVVVFDVNDLLCIADLFEGADTPALERSAIALAIGLMERIAGQQTPTRNDRGGNLADDGVEGRMDCIDHSHNTTAYLRLLERRGLLRFHQVLEPVERAPWLLDVHWAAHIRERASGAEYVVDSWFFDNGEPAAVFTLQEWKKGAQPHG</sequence>
<evidence type="ECO:0000313" key="2">
    <source>
        <dbReference type="EMBL" id="MEO1767839.1"/>
    </source>
</evidence>
<reference evidence="2 3" key="1">
    <citation type="submission" date="2024-02" db="EMBL/GenBank/DDBJ databases">
        <title>New thermophilic sulfur-oxidizing bacteria from a hot springs of the Uzon caldera (Kamchatka, Russia).</title>
        <authorList>
            <person name="Dukat A.M."/>
            <person name="Elcheninov A.G."/>
            <person name="Frolov E.N."/>
        </authorList>
    </citation>
    <scope>NUCLEOTIDE SEQUENCE [LARGE SCALE GENOMIC DNA]</scope>
    <source>
        <strain evidence="2 3">AK1</strain>
    </source>
</reference>
<dbReference type="EMBL" id="JBAJEX010000011">
    <property type="protein sequence ID" value="MEO1767839.1"/>
    <property type="molecule type" value="Genomic_DNA"/>
</dbReference>
<feature type="signal peptide" evidence="1">
    <location>
        <begin position="1"/>
        <end position="18"/>
    </location>
</feature>
<keyword evidence="3" id="KW-1185">Reference proteome</keyword>
<accession>A0ABV0EGY4</accession>
<proteinExistence type="predicted"/>
<evidence type="ECO:0000256" key="1">
    <source>
        <dbReference type="SAM" id="SignalP"/>
    </source>
</evidence>
<keyword evidence="1" id="KW-0732">Signal</keyword>
<feature type="chain" id="PRO_5046277326" evidence="1">
    <location>
        <begin position="19"/>
        <end position="181"/>
    </location>
</feature>
<protein>
    <submittedName>
        <fullName evidence="2">Uncharacterized protein</fullName>
    </submittedName>
</protein>
<dbReference type="RefSeq" id="WP_347308949.1">
    <property type="nucleotide sequence ID" value="NZ_JBAJEX010000011.1"/>
</dbReference>
<comment type="caution">
    <text evidence="2">The sequence shown here is derived from an EMBL/GenBank/DDBJ whole genome shotgun (WGS) entry which is preliminary data.</text>
</comment>
<evidence type="ECO:0000313" key="3">
    <source>
        <dbReference type="Proteomes" id="UP001482231"/>
    </source>
</evidence>
<dbReference type="Proteomes" id="UP001482231">
    <property type="component" value="Unassembled WGS sequence"/>
</dbReference>
<name>A0ABV0EGY4_9BURK</name>
<gene>
    <name evidence="2" type="ORF">V6E02_11520</name>
</gene>